<evidence type="ECO:0000313" key="1">
    <source>
        <dbReference type="EMBL" id="XFO71003.1"/>
    </source>
</evidence>
<dbReference type="EMBL" id="CP155571">
    <property type="protein sequence ID" value="XFO71003.1"/>
    <property type="molecule type" value="Genomic_DNA"/>
</dbReference>
<dbReference type="RefSeq" id="WP_093793609.1">
    <property type="nucleotide sequence ID" value="NZ_CP155571.1"/>
</dbReference>
<keyword evidence="2" id="KW-1185">Reference proteome</keyword>
<gene>
    <name evidence="1" type="ORF">SPACI_010030</name>
</gene>
<protein>
    <submittedName>
        <fullName evidence="1">Uncharacterized protein</fullName>
    </submittedName>
</protein>
<name>A0ABZ3IY39_SPOA4</name>
<proteinExistence type="predicted"/>
<accession>A0ABZ3IY39</accession>
<sequence length="66" mass="7546">MKHDQIEMLVNKLLSYGYHQYQIKQMISDAIEKGPADDDGVQEQLIIEVLEGYVEFGAKCKTNEKA</sequence>
<evidence type="ECO:0000313" key="2">
    <source>
        <dbReference type="Proteomes" id="UP000216052"/>
    </source>
</evidence>
<reference evidence="1" key="1">
    <citation type="submission" date="2024-05" db="EMBL/GenBank/DDBJ databases">
        <title>Isolation and characterization of Sporomusa carbonis sp. nov., a carboxydotrophic hydrogenogen in the genus of Sporomusa isolated from a charcoal burning pile.</title>
        <authorList>
            <person name="Boeer T."/>
            <person name="Rosenbaum F."/>
            <person name="Eysell L."/>
            <person name="Mueller V."/>
            <person name="Daniel R."/>
            <person name="Poehlein A."/>
        </authorList>
    </citation>
    <scope>NUCLEOTIDE SEQUENCE [LARGE SCALE GENOMIC DNA]</scope>
    <source>
        <strain evidence="1">DSM 3132</strain>
    </source>
</reference>
<dbReference type="Proteomes" id="UP000216052">
    <property type="component" value="Chromosome"/>
</dbReference>
<organism evidence="1 2">
    <name type="scientific">Sporomusa acidovorans (strain ATCC 49682 / DSM 3132 / Mol)</name>
    <dbReference type="NCBI Taxonomy" id="1123286"/>
    <lineage>
        <taxon>Bacteria</taxon>
        <taxon>Bacillati</taxon>
        <taxon>Bacillota</taxon>
        <taxon>Negativicutes</taxon>
        <taxon>Selenomonadales</taxon>
        <taxon>Sporomusaceae</taxon>
        <taxon>Sporomusa</taxon>
    </lineage>
</organism>